<dbReference type="SUPFAM" id="SSF88713">
    <property type="entry name" value="Glycoside hydrolase/deacetylase"/>
    <property type="match status" value="1"/>
</dbReference>
<evidence type="ECO:0000313" key="5">
    <source>
        <dbReference type="EMBL" id="CAH0996285.1"/>
    </source>
</evidence>
<keyword evidence="3" id="KW-0732">Signal</keyword>
<dbReference type="InterPro" id="IPR011330">
    <property type="entry name" value="Glyco_hydro/deAcase_b/a-brl"/>
</dbReference>
<dbReference type="EMBL" id="CAKLPY010000002">
    <property type="protein sequence ID" value="CAH0996285.1"/>
    <property type="molecule type" value="Genomic_DNA"/>
</dbReference>
<evidence type="ECO:0000256" key="2">
    <source>
        <dbReference type="ARBA" id="ARBA00022801"/>
    </source>
</evidence>
<dbReference type="Proteomes" id="UP000837932">
    <property type="component" value="Unassembled WGS sequence"/>
</dbReference>
<keyword evidence="1" id="KW-0479">Metal-binding</keyword>
<dbReference type="PANTHER" id="PTHR10587:SF133">
    <property type="entry name" value="CHITIN DEACETYLASE 1-RELATED"/>
    <property type="match status" value="1"/>
</dbReference>
<keyword evidence="6" id="KW-1185">Reference proteome</keyword>
<comment type="caution">
    <text evidence="5">The sequence shown here is derived from an EMBL/GenBank/DDBJ whole genome shotgun (WGS) entry which is preliminary data.</text>
</comment>
<feature type="chain" id="PRO_5046294654" description="NodB homology domain-containing protein" evidence="3">
    <location>
        <begin position="30"/>
        <end position="316"/>
    </location>
</feature>
<sequence length="316" mass="36855">MICACMVKLKAKMRILFTLFFFFSIHLKAQKQIAITVDDLPFVQELSLKHAQESTAKLLSKMKQENLETVGFVNEGFVYKFGEIDARIALLDAWLANGQELGNHTFSHQSFSKLSLEDFKIETLKGEVITQKLKQKYGQKESYFRFPFLHTGSDSLKKYGFEAFLKEKSYNNAPVTIDADDWLFNKVYMDAMKSNNTTLMKSVAEKYLKHTESYFDYYEQLTQEVAGRPIKHIFLCHANALNTDYFNELIAIMKRRGYEFIPLKVALQDEIYTRTERVITTNGFSWLHRWRMTDKKKTTLKDPQIPSDIQALYEGK</sequence>
<dbReference type="Gene3D" id="3.20.20.370">
    <property type="entry name" value="Glycoside hydrolase/deacetylase"/>
    <property type="match status" value="1"/>
</dbReference>
<reference evidence="5" key="1">
    <citation type="submission" date="2021-12" db="EMBL/GenBank/DDBJ databases">
        <authorList>
            <person name="Rodrigo-Torres L."/>
            <person name="Arahal R. D."/>
            <person name="Lucena T."/>
        </authorList>
    </citation>
    <scope>NUCLEOTIDE SEQUENCE</scope>
    <source>
        <strain evidence="5">CECT 8858</strain>
    </source>
</reference>
<dbReference type="Pfam" id="PF01522">
    <property type="entry name" value="Polysacc_deac_1"/>
    <property type="match status" value="1"/>
</dbReference>
<evidence type="ECO:0000256" key="1">
    <source>
        <dbReference type="ARBA" id="ARBA00022723"/>
    </source>
</evidence>
<dbReference type="InterPro" id="IPR050248">
    <property type="entry name" value="Polysacc_deacetylase_ArnD"/>
</dbReference>
<organism evidence="5 6">
    <name type="scientific">Emticicia aquatica</name>
    <dbReference type="NCBI Taxonomy" id="1681835"/>
    <lineage>
        <taxon>Bacteria</taxon>
        <taxon>Pseudomonadati</taxon>
        <taxon>Bacteroidota</taxon>
        <taxon>Cytophagia</taxon>
        <taxon>Cytophagales</taxon>
        <taxon>Leadbetterellaceae</taxon>
        <taxon>Emticicia</taxon>
    </lineage>
</organism>
<feature type="signal peptide" evidence="3">
    <location>
        <begin position="1"/>
        <end position="29"/>
    </location>
</feature>
<protein>
    <recommendedName>
        <fullName evidence="4">NodB homology domain-containing protein</fullName>
    </recommendedName>
</protein>
<dbReference type="CDD" id="cd10960">
    <property type="entry name" value="CE4_NodB_like_1"/>
    <property type="match status" value="1"/>
</dbReference>
<evidence type="ECO:0000259" key="4">
    <source>
        <dbReference type="Pfam" id="PF01522"/>
    </source>
</evidence>
<evidence type="ECO:0000313" key="6">
    <source>
        <dbReference type="Proteomes" id="UP000837932"/>
    </source>
</evidence>
<gene>
    <name evidence="5" type="ORF">EMA8858_02416</name>
</gene>
<proteinExistence type="predicted"/>
<keyword evidence="2" id="KW-0378">Hydrolase</keyword>
<feature type="domain" description="NodB homology" evidence="4">
    <location>
        <begin position="30"/>
        <end position="158"/>
    </location>
</feature>
<accession>A0ABN8EWA4</accession>
<dbReference type="PANTHER" id="PTHR10587">
    <property type="entry name" value="GLYCOSYL TRANSFERASE-RELATED"/>
    <property type="match status" value="1"/>
</dbReference>
<evidence type="ECO:0000256" key="3">
    <source>
        <dbReference type="SAM" id="SignalP"/>
    </source>
</evidence>
<name>A0ABN8EWA4_9BACT</name>
<dbReference type="InterPro" id="IPR002509">
    <property type="entry name" value="NODB_dom"/>
</dbReference>